<accession>A0AAW2BBN7</accession>
<comment type="caution">
    <text evidence="1">The sequence shown here is derived from an EMBL/GenBank/DDBJ whole genome shotgun (WGS) entry which is preliminary data.</text>
</comment>
<dbReference type="AlphaFoldDB" id="A0AAW2BBN7"/>
<dbReference type="Proteomes" id="UP001459277">
    <property type="component" value="Unassembled WGS sequence"/>
</dbReference>
<evidence type="ECO:0000313" key="2">
    <source>
        <dbReference type="Proteomes" id="UP001459277"/>
    </source>
</evidence>
<gene>
    <name evidence="1" type="ORF">SO802_035169</name>
</gene>
<sequence>MGKSPFPSLYSNHYEEGTGLIEDFRERFNPAIPGYLVTNNDSEKVLLYKTRKILVRQAMTEILASAEATVSAVRIGFLIIRIIQGHRNDAS</sequence>
<proteinExistence type="predicted"/>
<reference evidence="1 2" key="1">
    <citation type="submission" date="2024-01" db="EMBL/GenBank/DDBJ databases">
        <title>A telomere-to-telomere, gap-free genome of sweet tea (Lithocarpus litseifolius).</title>
        <authorList>
            <person name="Zhou J."/>
        </authorList>
    </citation>
    <scope>NUCLEOTIDE SEQUENCE [LARGE SCALE GENOMIC DNA]</scope>
    <source>
        <strain evidence="1">Zhou-2022a</strain>
        <tissue evidence="1">Leaf</tissue>
    </source>
</reference>
<keyword evidence="2" id="KW-1185">Reference proteome</keyword>
<protein>
    <submittedName>
        <fullName evidence="1">Uncharacterized protein</fullName>
    </submittedName>
</protein>
<dbReference type="EMBL" id="JAZDWU010000029">
    <property type="protein sequence ID" value="KAK9982833.1"/>
    <property type="molecule type" value="Genomic_DNA"/>
</dbReference>
<evidence type="ECO:0000313" key="1">
    <source>
        <dbReference type="EMBL" id="KAK9982833.1"/>
    </source>
</evidence>
<organism evidence="1 2">
    <name type="scientific">Lithocarpus litseifolius</name>
    <dbReference type="NCBI Taxonomy" id="425828"/>
    <lineage>
        <taxon>Eukaryota</taxon>
        <taxon>Viridiplantae</taxon>
        <taxon>Streptophyta</taxon>
        <taxon>Embryophyta</taxon>
        <taxon>Tracheophyta</taxon>
        <taxon>Spermatophyta</taxon>
        <taxon>Magnoliopsida</taxon>
        <taxon>eudicotyledons</taxon>
        <taxon>Gunneridae</taxon>
        <taxon>Pentapetalae</taxon>
        <taxon>rosids</taxon>
        <taxon>fabids</taxon>
        <taxon>Fagales</taxon>
        <taxon>Fagaceae</taxon>
        <taxon>Lithocarpus</taxon>
    </lineage>
</organism>
<name>A0AAW2BBN7_9ROSI</name>